<dbReference type="Proteomes" id="UP001359559">
    <property type="component" value="Unassembled WGS sequence"/>
</dbReference>
<name>A0AAN9FCE8_CLITE</name>
<dbReference type="GO" id="GO:0010073">
    <property type="term" value="P:meristem maintenance"/>
    <property type="evidence" value="ECO:0007669"/>
    <property type="project" value="InterPro"/>
</dbReference>
<protein>
    <recommendedName>
        <fullName evidence="2">Aminotransferase-like plant mobile domain-containing protein</fullName>
    </recommendedName>
</protein>
<keyword evidence="4" id="KW-1185">Reference proteome</keyword>
<accession>A0AAN9FCE8</accession>
<dbReference type="PANTHER" id="PTHR46033:SF8">
    <property type="entry name" value="PROTEIN MAINTENANCE OF MERISTEMS-LIKE"/>
    <property type="match status" value="1"/>
</dbReference>
<dbReference type="Pfam" id="PF10536">
    <property type="entry name" value="PMD"/>
    <property type="match status" value="1"/>
</dbReference>
<feature type="domain" description="Aminotransferase-like plant mobile" evidence="2">
    <location>
        <begin position="64"/>
        <end position="420"/>
    </location>
</feature>
<dbReference type="EMBL" id="JAYKXN010000007">
    <property type="protein sequence ID" value="KAK7271576.1"/>
    <property type="molecule type" value="Genomic_DNA"/>
</dbReference>
<sequence length="634" mass="71811">MALPSLRENLHTGPKDASLLTQQHNHISSLIWSGQDRLLRARQCYFPPGPKPHESILTMLKTTGFGYVAQIENVNIDISLISALVERWRPETRTFHFPNGECTITLEDVALQLGIPIDGDAVTGTIPSDLRGRCRELLGAAPPKNTWDDETLELSWLATKFEKLPNDASMTVVKQHTRAYILRLIGGLLMPDRLGTKVDLMYLPLLENLSKVGHYSWGSAVLACLYRELCRASKTGSTEIGGCLVLLQAWAWDRIPTVAPPLRTLSDDQASRGWGFPLARRWSQYFKNTKENVRAYRLALDQLDDHEFIWTPYASPTVRRFIPEDPGEVCYAMVPLICFGIIEWHHPDRVMRQFGLRQPIPHPPTNMDRVEGVSMIGRAKWNVAECGTWINLWMQRRDRLLHGRPFHGQLDQNSDYMRWYLNVTRRWISCEGARVGTMVFGVRNILKLAKSETTTNPTITSIIHTCNEMINVSQQYYQPLPSKNWQFVPPAKENFRAGDIKNVAYKQPPPPPQPMGYYPYSQSYNPIQYKPPPPPPPYPSSSYHVPHNNAPFPPSWPHNSYPGAPNAVVTAKPGTASTTYPPMVDMKSVPQRRPPVPASTLAPANAPAPFMPYTETEDEEESEYDSEFSNELYG</sequence>
<evidence type="ECO:0000313" key="4">
    <source>
        <dbReference type="Proteomes" id="UP001359559"/>
    </source>
</evidence>
<organism evidence="3 4">
    <name type="scientific">Clitoria ternatea</name>
    <name type="common">Butterfly pea</name>
    <dbReference type="NCBI Taxonomy" id="43366"/>
    <lineage>
        <taxon>Eukaryota</taxon>
        <taxon>Viridiplantae</taxon>
        <taxon>Streptophyta</taxon>
        <taxon>Embryophyta</taxon>
        <taxon>Tracheophyta</taxon>
        <taxon>Spermatophyta</taxon>
        <taxon>Magnoliopsida</taxon>
        <taxon>eudicotyledons</taxon>
        <taxon>Gunneridae</taxon>
        <taxon>Pentapetalae</taxon>
        <taxon>rosids</taxon>
        <taxon>fabids</taxon>
        <taxon>Fabales</taxon>
        <taxon>Fabaceae</taxon>
        <taxon>Papilionoideae</taxon>
        <taxon>50 kb inversion clade</taxon>
        <taxon>NPAAA clade</taxon>
        <taxon>indigoferoid/millettioid clade</taxon>
        <taxon>Phaseoleae</taxon>
        <taxon>Clitoria</taxon>
    </lineage>
</organism>
<dbReference type="InterPro" id="IPR019557">
    <property type="entry name" value="AminoTfrase-like_pln_mobile"/>
</dbReference>
<dbReference type="InterPro" id="IPR044824">
    <property type="entry name" value="MAIN-like"/>
</dbReference>
<dbReference type="PANTHER" id="PTHR46033">
    <property type="entry name" value="PROTEIN MAIN-LIKE 2"/>
    <property type="match status" value="1"/>
</dbReference>
<feature type="compositionally biased region" description="Acidic residues" evidence="1">
    <location>
        <begin position="615"/>
        <end position="628"/>
    </location>
</feature>
<proteinExistence type="predicted"/>
<dbReference type="AlphaFoldDB" id="A0AAN9FCE8"/>
<feature type="region of interest" description="Disordered" evidence="1">
    <location>
        <begin position="567"/>
        <end position="634"/>
    </location>
</feature>
<evidence type="ECO:0000313" key="3">
    <source>
        <dbReference type="EMBL" id="KAK7271576.1"/>
    </source>
</evidence>
<evidence type="ECO:0000256" key="1">
    <source>
        <dbReference type="SAM" id="MobiDB-lite"/>
    </source>
</evidence>
<gene>
    <name evidence="3" type="ORF">RJT34_27598</name>
</gene>
<comment type="caution">
    <text evidence="3">The sequence shown here is derived from an EMBL/GenBank/DDBJ whole genome shotgun (WGS) entry which is preliminary data.</text>
</comment>
<reference evidence="3 4" key="1">
    <citation type="submission" date="2024-01" db="EMBL/GenBank/DDBJ databases">
        <title>The genomes of 5 underutilized Papilionoideae crops provide insights into root nodulation and disease resistance.</title>
        <authorList>
            <person name="Yuan L."/>
        </authorList>
    </citation>
    <scope>NUCLEOTIDE SEQUENCE [LARGE SCALE GENOMIC DNA]</scope>
    <source>
        <strain evidence="3">LY-2023</strain>
        <tissue evidence="3">Leaf</tissue>
    </source>
</reference>
<evidence type="ECO:0000259" key="2">
    <source>
        <dbReference type="Pfam" id="PF10536"/>
    </source>
</evidence>